<keyword evidence="3" id="KW-1185">Reference proteome</keyword>
<evidence type="ECO:0000313" key="3">
    <source>
        <dbReference type="Proteomes" id="UP000799536"/>
    </source>
</evidence>
<proteinExistence type="predicted"/>
<name>A0A9P4MUY3_9PLEO</name>
<organism evidence="2 3">
    <name type="scientific">Delitschia confertaspora ATCC 74209</name>
    <dbReference type="NCBI Taxonomy" id="1513339"/>
    <lineage>
        <taxon>Eukaryota</taxon>
        <taxon>Fungi</taxon>
        <taxon>Dikarya</taxon>
        <taxon>Ascomycota</taxon>
        <taxon>Pezizomycotina</taxon>
        <taxon>Dothideomycetes</taxon>
        <taxon>Pleosporomycetidae</taxon>
        <taxon>Pleosporales</taxon>
        <taxon>Delitschiaceae</taxon>
        <taxon>Delitschia</taxon>
    </lineage>
</organism>
<sequence>MLQPLDVCMFKPLATASSNELSAFLGRSQELSPIKKGDFFPIFWKAWVSSFKETTVLDSFKATDISPLEPDAILKRFSNTNPDEWESKESSTSVLSGPD</sequence>
<dbReference type="EMBL" id="ML993883">
    <property type="protein sequence ID" value="KAF2204141.1"/>
    <property type="molecule type" value="Genomic_DNA"/>
</dbReference>
<dbReference type="OrthoDB" id="3795213at2759"/>
<evidence type="ECO:0000256" key="1">
    <source>
        <dbReference type="SAM" id="MobiDB-lite"/>
    </source>
</evidence>
<protein>
    <submittedName>
        <fullName evidence="2">Uncharacterized protein</fullName>
    </submittedName>
</protein>
<feature type="compositionally biased region" description="Polar residues" evidence="1">
    <location>
        <begin position="90"/>
        <end position="99"/>
    </location>
</feature>
<evidence type="ECO:0000313" key="2">
    <source>
        <dbReference type="EMBL" id="KAF2204141.1"/>
    </source>
</evidence>
<comment type="caution">
    <text evidence="2">The sequence shown here is derived from an EMBL/GenBank/DDBJ whole genome shotgun (WGS) entry which is preliminary data.</text>
</comment>
<dbReference type="AlphaFoldDB" id="A0A9P4MUY3"/>
<reference evidence="2" key="1">
    <citation type="journal article" date="2020" name="Stud. Mycol.">
        <title>101 Dothideomycetes genomes: a test case for predicting lifestyles and emergence of pathogens.</title>
        <authorList>
            <person name="Haridas S."/>
            <person name="Albert R."/>
            <person name="Binder M."/>
            <person name="Bloem J."/>
            <person name="Labutti K."/>
            <person name="Salamov A."/>
            <person name="Andreopoulos B."/>
            <person name="Baker S."/>
            <person name="Barry K."/>
            <person name="Bills G."/>
            <person name="Bluhm B."/>
            <person name="Cannon C."/>
            <person name="Castanera R."/>
            <person name="Culley D."/>
            <person name="Daum C."/>
            <person name="Ezra D."/>
            <person name="Gonzalez J."/>
            <person name="Henrissat B."/>
            <person name="Kuo A."/>
            <person name="Liang C."/>
            <person name="Lipzen A."/>
            <person name="Lutzoni F."/>
            <person name="Magnuson J."/>
            <person name="Mondo S."/>
            <person name="Nolan M."/>
            <person name="Ohm R."/>
            <person name="Pangilinan J."/>
            <person name="Park H.-J."/>
            <person name="Ramirez L."/>
            <person name="Alfaro M."/>
            <person name="Sun H."/>
            <person name="Tritt A."/>
            <person name="Yoshinaga Y."/>
            <person name="Zwiers L.-H."/>
            <person name="Turgeon B."/>
            <person name="Goodwin S."/>
            <person name="Spatafora J."/>
            <person name="Crous P."/>
            <person name="Grigoriev I."/>
        </authorList>
    </citation>
    <scope>NUCLEOTIDE SEQUENCE</scope>
    <source>
        <strain evidence="2">ATCC 74209</strain>
    </source>
</reference>
<feature type="region of interest" description="Disordered" evidence="1">
    <location>
        <begin position="79"/>
        <end position="99"/>
    </location>
</feature>
<gene>
    <name evidence="2" type="ORF">GQ43DRAFT_365287</name>
</gene>
<accession>A0A9P4MUY3</accession>
<dbReference type="Proteomes" id="UP000799536">
    <property type="component" value="Unassembled WGS sequence"/>
</dbReference>